<evidence type="ECO:0000256" key="13">
    <source>
        <dbReference type="RuleBase" id="RU000492"/>
    </source>
</evidence>
<dbReference type="Gene3D" id="3.40.50.300">
    <property type="entry name" value="P-loop containing nucleotide triphosphate hydrolases"/>
    <property type="match status" value="2"/>
</dbReference>
<evidence type="ECO:0000256" key="2">
    <source>
        <dbReference type="ARBA" id="ARBA00012552"/>
    </source>
</evidence>
<dbReference type="InterPro" id="IPR014001">
    <property type="entry name" value="Helicase_ATP-bd"/>
</dbReference>
<feature type="domain" description="Helicase C-terminal" evidence="16">
    <location>
        <begin position="361"/>
        <end position="509"/>
    </location>
</feature>
<keyword evidence="7 13" id="KW-0067">ATP-binding</keyword>
<reference evidence="18" key="1">
    <citation type="submission" date="2014-02" db="EMBL/GenBank/DDBJ databases">
        <authorList>
            <person name="Genoscope - CEA"/>
        </authorList>
    </citation>
    <scope>NUCLEOTIDE SEQUENCE</scope>
    <source>
        <strain evidence="18">LS3</strain>
    </source>
</reference>
<evidence type="ECO:0000259" key="15">
    <source>
        <dbReference type="PROSITE" id="PS51192"/>
    </source>
</evidence>
<dbReference type="InterPro" id="IPR001650">
    <property type="entry name" value="Helicase_C-like"/>
</dbReference>
<dbReference type="GO" id="GO:0016787">
    <property type="term" value="F:hydrolase activity"/>
    <property type="evidence" value="ECO:0007669"/>
    <property type="project" value="UniProtKB-KW"/>
</dbReference>
<dbReference type="PROSITE" id="PS00039">
    <property type="entry name" value="DEAD_ATP_HELICASE"/>
    <property type="match status" value="1"/>
</dbReference>
<comment type="subcellular location">
    <subcellularLocation>
        <location evidence="1">Nucleus</location>
        <location evidence="1">Nucleolus</location>
    </subcellularLocation>
</comment>
<evidence type="ECO:0000256" key="9">
    <source>
        <dbReference type="ARBA" id="ARBA00023242"/>
    </source>
</evidence>
<dbReference type="AlphaFoldDB" id="A0A060T367"/>
<dbReference type="CDD" id="cd17957">
    <property type="entry name" value="DEADc_DDX52"/>
    <property type="match status" value="1"/>
</dbReference>
<evidence type="ECO:0000256" key="12">
    <source>
        <dbReference type="PROSITE-ProRule" id="PRU00552"/>
    </source>
</evidence>
<dbReference type="PANTHER" id="PTHR47959:SF15">
    <property type="entry name" value="RNA HELICASE"/>
    <property type="match status" value="1"/>
</dbReference>
<feature type="compositionally biased region" description="Polar residues" evidence="14">
    <location>
        <begin position="59"/>
        <end position="69"/>
    </location>
</feature>
<dbReference type="GO" id="GO:0030490">
    <property type="term" value="P:maturation of SSU-rRNA"/>
    <property type="evidence" value="ECO:0007669"/>
    <property type="project" value="InterPro"/>
</dbReference>
<evidence type="ECO:0000256" key="3">
    <source>
        <dbReference type="ARBA" id="ARBA00022517"/>
    </source>
</evidence>
<dbReference type="InterPro" id="IPR050079">
    <property type="entry name" value="DEAD_box_RNA_helicase"/>
</dbReference>
<evidence type="ECO:0000259" key="17">
    <source>
        <dbReference type="PROSITE" id="PS51195"/>
    </source>
</evidence>
<evidence type="ECO:0000256" key="14">
    <source>
        <dbReference type="SAM" id="MobiDB-lite"/>
    </source>
</evidence>
<evidence type="ECO:0000256" key="1">
    <source>
        <dbReference type="ARBA" id="ARBA00004604"/>
    </source>
</evidence>
<dbReference type="PhylomeDB" id="A0A060T367"/>
<dbReference type="SMART" id="SM00490">
    <property type="entry name" value="HELICc"/>
    <property type="match status" value="1"/>
</dbReference>
<keyword evidence="6 13" id="KW-0347">Helicase</keyword>
<feature type="short sequence motif" description="Q motif" evidence="12">
    <location>
        <begin position="118"/>
        <end position="146"/>
    </location>
</feature>
<dbReference type="InterPro" id="IPR044764">
    <property type="entry name" value="DDX52/Rok1_DEADc"/>
</dbReference>
<dbReference type="PROSITE" id="PS51195">
    <property type="entry name" value="Q_MOTIF"/>
    <property type="match status" value="1"/>
</dbReference>
<gene>
    <name evidence="18" type="ORF">GNLVRS02_ARAD1A07282g</name>
</gene>
<dbReference type="GO" id="GO:0005524">
    <property type="term" value="F:ATP binding"/>
    <property type="evidence" value="ECO:0007669"/>
    <property type="project" value="UniProtKB-KW"/>
</dbReference>
<dbReference type="Pfam" id="PF00271">
    <property type="entry name" value="Helicase_C"/>
    <property type="match status" value="1"/>
</dbReference>
<dbReference type="GO" id="GO:0003723">
    <property type="term" value="F:RNA binding"/>
    <property type="evidence" value="ECO:0007669"/>
    <property type="project" value="UniProtKB-KW"/>
</dbReference>
<keyword evidence="4 13" id="KW-0547">Nucleotide-binding</keyword>
<dbReference type="InterPro" id="IPR000629">
    <property type="entry name" value="RNA-helicase_DEAD-box_CS"/>
</dbReference>
<evidence type="ECO:0000256" key="5">
    <source>
        <dbReference type="ARBA" id="ARBA00022801"/>
    </source>
</evidence>
<dbReference type="InterPro" id="IPR014014">
    <property type="entry name" value="RNA_helicase_DEAD_Q_motif"/>
</dbReference>
<dbReference type="FunFam" id="3.40.50.300:FF:000759">
    <property type="entry name" value="probable ATP-dependent RNA helicase DDX52"/>
    <property type="match status" value="1"/>
</dbReference>
<keyword evidence="5 13" id="KW-0378">Hydrolase</keyword>
<comment type="catalytic activity">
    <reaction evidence="11">
        <text>ATP + H2O = ADP + phosphate + H(+)</text>
        <dbReference type="Rhea" id="RHEA:13065"/>
        <dbReference type="ChEBI" id="CHEBI:15377"/>
        <dbReference type="ChEBI" id="CHEBI:15378"/>
        <dbReference type="ChEBI" id="CHEBI:30616"/>
        <dbReference type="ChEBI" id="CHEBI:43474"/>
        <dbReference type="ChEBI" id="CHEBI:456216"/>
        <dbReference type="EC" id="3.6.4.13"/>
    </reaction>
</comment>
<keyword evidence="3" id="KW-0690">Ribosome biogenesis</keyword>
<accession>A0A060T367</accession>
<dbReference type="EMBL" id="HG937691">
    <property type="protein sequence ID" value="CDP33342.1"/>
    <property type="molecule type" value="Genomic_DNA"/>
</dbReference>
<dbReference type="GO" id="GO:0005829">
    <property type="term" value="C:cytosol"/>
    <property type="evidence" value="ECO:0007669"/>
    <property type="project" value="TreeGrafter"/>
</dbReference>
<feature type="domain" description="DEAD-box RNA helicase Q" evidence="17">
    <location>
        <begin position="118"/>
        <end position="146"/>
    </location>
</feature>
<evidence type="ECO:0000256" key="8">
    <source>
        <dbReference type="ARBA" id="ARBA00022884"/>
    </source>
</evidence>
<evidence type="ECO:0000313" key="18">
    <source>
        <dbReference type="EMBL" id="CDP33342.1"/>
    </source>
</evidence>
<evidence type="ECO:0000259" key="16">
    <source>
        <dbReference type="PROSITE" id="PS51194"/>
    </source>
</evidence>
<dbReference type="PROSITE" id="PS51192">
    <property type="entry name" value="HELICASE_ATP_BIND_1"/>
    <property type="match status" value="1"/>
</dbReference>
<dbReference type="InterPro" id="IPR027417">
    <property type="entry name" value="P-loop_NTPase"/>
</dbReference>
<organism evidence="18">
    <name type="scientific">Blastobotrys adeninivorans</name>
    <name type="common">Yeast</name>
    <name type="synonym">Arxula adeninivorans</name>
    <dbReference type="NCBI Taxonomy" id="409370"/>
    <lineage>
        <taxon>Eukaryota</taxon>
        <taxon>Fungi</taxon>
        <taxon>Dikarya</taxon>
        <taxon>Ascomycota</taxon>
        <taxon>Saccharomycotina</taxon>
        <taxon>Dipodascomycetes</taxon>
        <taxon>Dipodascales</taxon>
        <taxon>Trichomonascaceae</taxon>
        <taxon>Blastobotrys</taxon>
    </lineage>
</organism>
<proteinExistence type="inferred from homology"/>
<evidence type="ECO:0000256" key="10">
    <source>
        <dbReference type="ARBA" id="ARBA00024355"/>
    </source>
</evidence>
<dbReference type="CDD" id="cd18787">
    <property type="entry name" value="SF2_C_DEAD"/>
    <property type="match status" value="1"/>
</dbReference>
<dbReference type="PANTHER" id="PTHR47959">
    <property type="entry name" value="ATP-DEPENDENT RNA HELICASE RHLE-RELATED"/>
    <property type="match status" value="1"/>
</dbReference>
<dbReference type="Pfam" id="PF00270">
    <property type="entry name" value="DEAD"/>
    <property type="match status" value="1"/>
</dbReference>
<dbReference type="GO" id="GO:0005730">
    <property type="term" value="C:nucleolus"/>
    <property type="evidence" value="ECO:0007669"/>
    <property type="project" value="UniProtKB-SubCell"/>
</dbReference>
<feature type="region of interest" description="Disordered" evidence="14">
    <location>
        <begin position="536"/>
        <end position="562"/>
    </location>
</feature>
<dbReference type="SUPFAM" id="SSF52540">
    <property type="entry name" value="P-loop containing nucleoside triphosphate hydrolases"/>
    <property type="match status" value="1"/>
</dbReference>
<dbReference type="EC" id="3.6.4.13" evidence="2"/>
<protein>
    <recommendedName>
        <fullName evidence="2">RNA helicase</fullName>
        <ecNumber evidence="2">3.6.4.13</ecNumber>
    </recommendedName>
</protein>
<comment type="similarity">
    <text evidence="10">Belongs to the DEAD box helicase family. DDX52/ROK1 subfamily.</text>
</comment>
<name>A0A060T367_BLAAD</name>
<evidence type="ECO:0000256" key="7">
    <source>
        <dbReference type="ARBA" id="ARBA00022840"/>
    </source>
</evidence>
<feature type="domain" description="Helicase ATP-binding" evidence="15">
    <location>
        <begin position="149"/>
        <end position="333"/>
    </location>
</feature>
<dbReference type="PROSITE" id="PS51194">
    <property type="entry name" value="HELICASE_CTER"/>
    <property type="match status" value="1"/>
</dbReference>
<dbReference type="GO" id="GO:0003724">
    <property type="term" value="F:RNA helicase activity"/>
    <property type="evidence" value="ECO:0007669"/>
    <property type="project" value="UniProtKB-EC"/>
</dbReference>
<evidence type="ECO:0000256" key="11">
    <source>
        <dbReference type="ARBA" id="ARBA00047984"/>
    </source>
</evidence>
<sequence>MDIFKVLSRGASIKRSGKHENDLNLFRSKPANDNVDVEVSKSVDFFDKRPKQRPAGKANKQQTNGKGTSNDGDADNNDNGESTPLVISSEEEAAQHRKVHKIKVSGLDVPLPIGSFTDLTSRFDLHPHLLKNLEKQKFDRPTPIQSEAVPIMLRDMDLIACAPTGSGKTLAFAIPLVQTLGKHSTGGIRCLILSPTKELATQIYDQVMRLSKGRDLNICILSKSAVGKLRNASESSSTQKFDILIATPRRLIDCLDIIDLSKVEHIVFDEADKLFEHGSKRSDADAMNGFAAQTDTILAACTNKKLRKAMFSATIPSGVEEMAHSIMTDPVRVIVGLKEGASDDVVQKLVFTGNEEGKLIAIRQLISEGKGDFVPPVIIFVQSIQRAKALFHELIYDRINVDVIHGERTQAQRDRVIARFKSGDIWVLICTDVLARGIDFQGVNLVINYDVPQSAQAYVHRIGRTGRAGRQGKAITFFTKDDSDAVKNVVNVMKQSTQADLSDWMLQMTKLGHNSKNKIKRKPVERAEISTVPKVFKQKRKQRTEMIEASKRRKQEKQKAQD</sequence>
<keyword evidence="9" id="KW-0539">Nucleus</keyword>
<reference evidence="18" key="2">
    <citation type="submission" date="2014-06" db="EMBL/GenBank/DDBJ databases">
        <title>The complete genome of Blastobotrys (Arxula) adeninivorans LS3 - a yeast of biotechnological interest.</title>
        <authorList>
            <person name="Kunze G."/>
            <person name="Gaillardin C."/>
            <person name="Czernicka M."/>
            <person name="Durrens P."/>
            <person name="Martin T."/>
            <person name="Boer E."/>
            <person name="Gabaldon T."/>
            <person name="Cruz J."/>
            <person name="Talla E."/>
            <person name="Marck C."/>
            <person name="Goffeau A."/>
            <person name="Barbe V."/>
            <person name="Baret P."/>
            <person name="Baronian K."/>
            <person name="Beier S."/>
            <person name="Bleykasten C."/>
            <person name="Bode R."/>
            <person name="Casaregola S."/>
            <person name="Despons L."/>
            <person name="Fairhead C."/>
            <person name="Giersberg M."/>
            <person name="Gierski P."/>
            <person name="Hahnel U."/>
            <person name="Hartmann A."/>
            <person name="Jankowska D."/>
            <person name="Jubin C."/>
            <person name="Jung P."/>
            <person name="Lafontaine I."/>
            <person name="Leh-Louis V."/>
            <person name="Lemaire M."/>
            <person name="Marcet-Houben M."/>
            <person name="Mascher M."/>
            <person name="Morel G."/>
            <person name="Richard G.-F."/>
            <person name="Riechen J."/>
            <person name="Sacerdot C."/>
            <person name="Sarkar A."/>
            <person name="Savel G."/>
            <person name="Schacherer J."/>
            <person name="Sherman D."/>
            <person name="Straub M.-L."/>
            <person name="Stein N."/>
            <person name="Thierry A."/>
            <person name="Trautwein-Schult A."/>
            <person name="Westhof E."/>
            <person name="Worch S."/>
            <person name="Dujon B."/>
            <person name="Souciet J.-L."/>
            <person name="Wincker P."/>
            <person name="Scholz U."/>
            <person name="Neuveglise N."/>
        </authorList>
    </citation>
    <scope>NUCLEOTIDE SEQUENCE</scope>
    <source>
        <strain evidence="18">LS3</strain>
    </source>
</reference>
<keyword evidence="8" id="KW-0694">RNA-binding</keyword>
<dbReference type="SMART" id="SM00487">
    <property type="entry name" value="DEXDc"/>
    <property type="match status" value="1"/>
</dbReference>
<feature type="region of interest" description="Disordered" evidence="14">
    <location>
        <begin position="44"/>
        <end position="84"/>
    </location>
</feature>
<evidence type="ECO:0000256" key="6">
    <source>
        <dbReference type="ARBA" id="ARBA00022806"/>
    </source>
</evidence>
<evidence type="ECO:0000256" key="4">
    <source>
        <dbReference type="ARBA" id="ARBA00022741"/>
    </source>
</evidence>
<dbReference type="InterPro" id="IPR011545">
    <property type="entry name" value="DEAD/DEAH_box_helicase_dom"/>
</dbReference>